<name>A0ABS2PHG7_9BACL</name>
<keyword evidence="4" id="KW-1185">Reference proteome</keyword>
<feature type="domain" description="ArsA/GET3 Anion-transporting ATPase-like" evidence="2">
    <location>
        <begin position="4"/>
        <end position="303"/>
    </location>
</feature>
<organism evidence="3 4">
    <name type="scientific">Geomicrobium sediminis</name>
    <dbReference type="NCBI Taxonomy" id="1347788"/>
    <lineage>
        <taxon>Bacteria</taxon>
        <taxon>Bacillati</taxon>
        <taxon>Bacillota</taxon>
        <taxon>Bacilli</taxon>
        <taxon>Bacillales</taxon>
        <taxon>Geomicrobium</taxon>
    </lineage>
</organism>
<comment type="caution">
    <text evidence="3">The sequence shown here is derived from an EMBL/GenBank/DDBJ whole genome shotgun (WGS) entry which is preliminary data.</text>
</comment>
<dbReference type="CDD" id="cd02035">
    <property type="entry name" value="ArsA"/>
    <property type="match status" value="1"/>
</dbReference>
<evidence type="ECO:0000313" key="3">
    <source>
        <dbReference type="EMBL" id="MBM7634769.1"/>
    </source>
</evidence>
<evidence type="ECO:0000259" key="2">
    <source>
        <dbReference type="Pfam" id="PF02374"/>
    </source>
</evidence>
<reference evidence="3 4" key="1">
    <citation type="submission" date="2021-01" db="EMBL/GenBank/DDBJ databases">
        <title>Genomic Encyclopedia of Type Strains, Phase IV (KMG-IV): sequencing the most valuable type-strain genomes for metagenomic binning, comparative biology and taxonomic classification.</title>
        <authorList>
            <person name="Goeker M."/>
        </authorList>
    </citation>
    <scope>NUCLEOTIDE SEQUENCE [LARGE SCALE GENOMIC DNA]</scope>
    <source>
        <strain evidence="3 4">DSM 25540</strain>
    </source>
</reference>
<dbReference type="RefSeq" id="WP_204699542.1">
    <property type="nucleotide sequence ID" value="NZ_JAFBEC010000017.1"/>
</dbReference>
<dbReference type="EMBL" id="JAFBEC010000017">
    <property type="protein sequence ID" value="MBM7634769.1"/>
    <property type="molecule type" value="Genomic_DNA"/>
</dbReference>
<dbReference type="PANTHER" id="PTHR10803:SF3">
    <property type="entry name" value="ATPASE GET3"/>
    <property type="match status" value="1"/>
</dbReference>
<sequence length="308" mass="35049">MTTHKIVFFGGKGGVGKSTSSSAFALQQADLGKRVLLVSTDPAHNLQDLFQKRIGHKVTSLTKQLDGLEINAQEESKRYIKGVKENIKGLVHAHRLPEVHRQIDLAASSPGADESALFDRLVSIILEHTSTYDSIIFDTAPTGHTIRLLTLPELMEAWINGMLKRRKVVTDNYSSLLNDGEPVEDPIYQTLMERKRKFSLARTWLLDNEKTRFLYVLTPEKLPIEETDRAIEQLKKHQMDVSGLIVNKCLPDEANNSAFFKQRKQLEEGYKEEIQQRFTNQSKVFVPLQERDIASVEELRALHPYLTI</sequence>
<protein>
    <submittedName>
        <fullName evidence="3">Arsenite-transporting ATPase</fullName>
    </submittedName>
</protein>
<dbReference type="Gene3D" id="3.40.50.300">
    <property type="entry name" value="P-loop containing nucleotide triphosphate hydrolases"/>
    <property type="match status" value="1"/>
</dbReference>
<gene>
    <name evidence="3" type="ORF">JOD17_003895</name>
</gene>
<dbReference type="PANTHER" id="PTHR10803">
    <property type="entry name" value="ARSENICAL PUMP-DRIVING ATPASE ARSENITE-TRANSLOCATING ATPASE"/>
    <property type="match status" value="1"/>
</dbReference>
<comment type="similarity">
    <text evidence="1">Belongs to the arsA ATPase family.</text>
</comment>
<dbReference type="Pfam" id="PF02374">
    <property type="entry name" value="ArsA_ATPase"/>
    <property type="match status" value="1"/>
</dbReference>
<dbReference type="Proteomes" id="UP000741863">
    <property type="component" value="Unassembled WGS sequence"/>
</dbReference>
<proteinExistence type="inferred from homology"/>
<evidence type="ECO:0000256" key="1">
    <source>
        <dbReference type="ARBA" id="ARBA00011040"/>
    </source>
</evidence>
<dbReference type="InterPro" id="IPR027417">
    <property type="entry name" value="P-loop_NTPase"/>
</dbReference>
<dbReference type="InterPro" id="IPR025723">
    <property type="entry name" value="ArsA/GET3_ATPase-like"/>
</dbReference>
<evidence type="ECO:0000313" key="4">
    <source>
        <dbReference type="Proteomes" id="UP000741863"/>
    </source>
</evidence>
<accession>A0ABS2PHG7</accession>
<dbReference type="SUPFAM" id="SSF52540">
    <property type="entry name" value="P-loop containing nucleoside triphosphate hydrolases"/>
    <property type="match status" value="1"/>
</dbReference>
<dbReference type="NCBIfam" id="TIGR00345">
    <property type="entry name" value="GET3_arsA_TRC40"/>
    <property type="match status" value="1"/>
</dbReference>
<dbReference type="InterPro" id="IPR016300">
    <property type="entry name" value="ATPase_ArsA/GET3"/>
</dbReference>